<dbReference type="Proteomes" id="UP001501721">
    <property type="component" value="Unassembled WGS sequence"/>
</dbReference>
<feature type="DNA-binding region" description="H-T-H motif" evidence="4">
    <location>
        <begin position="59"/>
        <end position="78"/>
    </location>
</feature>
<feature type="domain" description="HTH tetR-type" evidence="6">
    <location>
        <begin position="36"/>
        <end position="96"/>
    </location>
</feature>
<dbReference type="Pfam" id="PF02909">
    <property type="entry name" value="TetR_C_1"/>
    <property type="match status" value="1"/>
</dbReference>
<dbReference type="InterPro" id="IPR036271">
    <property type="entry name" value="Tet_transcr_reg_TetR-rel_C_sf"/>
</dbReference>
<dbReference type="PROSITE" id="PS50977">
    <property type="entry name" value="HTH_TETR_2"/>
    <property type="match status" value="1"/>
</dbReference>
<dbReference type="SUPFAM" id="SSF46689">
    <property type="entry name" value="Homeodomain-like"/>
    <property type="match status" value="1"/>
</dbReference>
<evidence type="ECO:0000256" key="4">
    <source>
        <dbReference type="PROSITE-ProRule" id="PRU00335"/>
    </source>
</evidence>
<keyword evidence="1" id="KW-0805">Transcription regulation</keyword>
<dbReference type="Pfam" id="PF00440">
    <property type="entry name" value="TetR_N"/>
    <property type="match status" value="1"/>
</dbReference>
<sequence>MREKWEDDGMYRPPQTSDPDPARRRRGVPRSQPRPGLTPEAIARAGRELIEREGLDALTMRAVAAELGTAAASLYRHVADRDALLLAILEDIASRLPVAVPGATPAKRLFNRLITAHDYMAEHIWVLHILIRGELVARNAFPFSDACLADFLAAGLTERQASTAYHACWHLTTGELLNEHPLTPPPQPSQRQQTLDSVDPAELPALARVREAELREGRDTYATALKALLTAFLPDAADF</sequence>
<evidence type="ECO:0000256" key="5">
    <source>
        <dbReference type="SAM" id="MobiDB-lite"/>
    </source>
</evidence>
<reference evidence="7 8" key="1">
    <citation type="journal article" date="2019" name="Int. J. Syst. Evol. Microbiol.">
        <title>The Global Catalogue of Microorganisms (GCM) 10K type strain sequencing project: providing services to taxonomists for standard genome sequencing and annotation.</title>
        <authorList>
            <consortium name="The Broad Institute Genomics Platform"/>
            <consortium name="The Broad Institute Genome Sequencing Center for Infectious Disease"/>
            <person name="Wu L."/>
            <person name="Ma J."/>
        </authorList>
    </citation>
    <scope>NUCLEOTIDE SEQUENCE [LARGE SCALE GENOMIC DNA]</scope>
    <source>
        <strain evidence="7 8">JCM 6923</strain>
    </source>
</reference>
<dbReference type="InterPro" id="IPR004111">
    <property type="entry name" value="Repressor_TetR_C"/>
</dbReference>
<dbReference type="InterPro" id="IPR001647">
    <property type="entry name" value="HTH_TetR"/>
</dbReference>
<proteinExistence type="predicted"/>
<dbReference type="SUPFAM" id="SSF48498">
    <property type="entry name" value="Tetracyclin repressor-like, C-terminal domain"/>
    <property type="match status" value="1"/>
</dbReference>
<evidence type="ECO:0000313" key="7">
    <source>
        <dbReference type="EMBL" id="GAA2489152.1"/>
    </source>
</evidence>
<gene>
    <name evidence="7" type="ORF">GCM10010422_39300</name>
</gene>
<evidence type="ECO:0000256" key="2">
    <source>
        <dbReference type="ARBA" id="ARBA00023125"/>
    </source>
</evidence>
<evidence type="ECO:0000313" key="8">
    <source>
        <dbReference type="Proteomes" id="UP001501721"/>
    </source>
</evidence>
<dbReference type="InterPro" id="IPR050109">
    <property type="entry name" value="HTH-type_TetR-like_transc_reg"/>
</dbReference>
<dbReference type="PANTHER" id="PTHR30055:SF234">
    <property type="entry name" value="HTH-TYPE TRANSCRIPTIONAL REGULATOR BETI"/>
    <property type="match status" value="1"/>
</dbReference>
<comment type="caution">
    <text evidence="7">The sequence shown here is derived from an EMBL/GenBank/DDBJ whole genome shotgun (WGS) entry which is preliminary data.</text>
</comment>
<dbReference type="InterPro" id="IPR009057">
    <property type="entry name" value="Homeodomain-like_sf"/>
</dbReference>
<keyword evidence="8" id="KW-1185">Reference proteome</keyword>
<evidence type="ECO:0000256" key="1">
    <source>
        <dbReference type="ARBA" id="ARBA00023015"/>
    </source>
</evidence>
<protein>
    <submittedName>
        <fullName evidence="7">TetR/AcrR family transcriptional regulator C-terminal domain-containing protein</fullName>
    </submittedName>
</protein>
<dbReference type="Gene3D" id="1.10.357.10">
    <property type="entry name" value="Tetracycline Repressor, domain 2"/>
    <property type="match status" value="1"/>
</dbReference>
<accession>A0ABN3LU85</accession>
<dbReference type="PANTHER" id="PTHR30055">
    <property type="entry name" value="HTH-TYPE TRANSCRIPTIONAL REGULATOR RUTR"/>
    <property type="match status" value="1"/>
</dbReference>
<feature type="compositionally biased region" description="Basic and acidic residues" evidence="5">
    <location>
        <begin position="1"/>
        <end position="10"/>
    </location>
</feature>
<keyword evidence="2 4" id="KW-0238">DNA-binding</keyword>
<name>A0ABN3LU85_9ACTN</name>
<dbReference type="EMBL" id="BAAATL010000016">
    <property type="protein sequence ID" value="GAA2489152.1"/>
    <property type="molecule type" value="Genomic_DNA"/>
</dbReference>
<evidence type="ECO:0000259" key="6">
    <source>
        <dbReference type="PROSITE" id="PS50977"/>
    </source>
</evidence>
<organism evidence="7 8">
    <name type="scientific">Streptomyces graminearus</name>
    <dbReference type="NCBI Taxonomy" id="284030"/>
    <lineage>
        <taxon>Bacteria</taxon>
        <taxon>Bacillati</taxon>
        <taxon>Actinomycetota</taxon>
        <taxon>Actinomycetes</taxon>
        <taxon>Kitasatosporales</taxon>
        <taxon>Streptomycetaceae</taxon>
        <taxon>Streptomyces</taxon>
    </lineage>
</organism>
<feature type="region of interest" description="Disordered" evidence="5">
    <location>
        <begin position="1"/>
        <end position="38"/>
    </location>
</feature>
<evidence type="ECO:0000256" key="3">
    <source>
        <dbReference type="ARBA" id="ARBA00023163"/>
    </source>
</evidence>
<keyword evidence="3" id="KW-0804">Transcription</keyword>